<sequence>MNIIKAPRKSEALLDITYYPIF</sequence>
<accession>H2EF11</accession>
<name>H2EF11_9VIRU</name>
<gene>
    <name evidence="1" type="ORF">mv_L874</name>
</gene>
<organism evidence="1">
    <name type="scientific">Moumouvirus sp. 'Monve'</name>
    <dbReference type="NCBI Taxonomy" id="1128131"/>
    <lineage>
        <taxon>Viruses</taxon>
        <taxon>Varidnaviria</taxon>
        <taxon>Bamfordvirae</taxon>
        <taxon>Nucleocytoviricota</taxon>
        <taxon>Megaviricetes</taxon>
        <taxon>Imitervirales</taxon>
        <taxon>Mimiviridae</taxon>
        <taxon>Megamimivirinae</taxon>
        <taxon>Moumouvirus</taxon>
    </lineage>
</organism>
<protein>
    <submittedName>
        <fullName evidence="1">Uncharacterized protein</fullName>
    </submittedName>
</protein>
<proteinExistence type="predicted"/>
<reference evidence="1" key="1">
    <citation type="submission" date="2011-10" db="EMBL/GenBank/DDBJ databases">
        <title>Provirophages and transpovirons: unique mobilome of giant viruses.</title>
        <authorList>
            <person name="Desnues C."/>
            <person name="LaScola B."/>
            <person name="Yutin N."/>
            <person name="Fournous G."/>
            <person name="Koonin E."/>
            <person name="Raoult D."/>
        </authorList>
    </citation>
    <scope>NUCLEOTIDE SEQUENCE</scope>
    <source>
        <strain evidence="1">Mv13-mv</strain>
    </source>
</reference>
<evidence type="ECO:0000313" key="1">
    <source>
        <dbReference type="EMBL" id="AEX63076.1"/>
    </source>
</evidence>
<dbReference type="EMBL" id="JN885999">
    <property type="protein sequence ID" value="AEX63076.1"/>
    <property type="molecule type" value="Genomic_DNA"/>
</dbReference>